<reference evidence="1" key="1">
    <citation type="submission" date="2024-06" db="EMBL/GenBank/DDBJ databases">
        <authorList>
            <person name="Liu X."/>
            <person name="Lenzi L."/>
            <person name="Haldenby T S."/>
            <person name="Uol C."/>
        </authorList>
    </citation>
    <scope>NUCLEOTIDE SEQUENCE</scope>
</reference>
<dbReference type="Proteomes" id="UP001497525">
    <property type="component" value="Unassembled WGS sequence"/>
</dbReference>
<sequence>MDTLFEVNGRDPKGKLIERTRPASREDESRFRDRIESVTSDLIIWLEQQPLKLNTLKMLNAAIKIGTLKLYNSAKKPRMLPD</sequence>
<organism evidence="1 2">
    <name type="scientific">Calicophoron daubneyi</name>
    <name type="common">Rumen fluke</name>
    <name type="synonym">Paramphistomum daubneyi</name>
    <dbReference type="NCBI Taxonomy" id="300641"/>
    <lineage>
        <taxon>Eukaryota</taxon>
        <taxon>Metazoa</taxon>
        <taxon>Spiralia</taxon>
        <taxon>Lophotrochozoa</taxon>
        <taxon>Platyhelminthes</taxon>
        <taxon>Trematoda</taxon>
        <taxon>Digenea</taxon>
        <taxon>Plagiorchiida</taxon>
        <taxon>Pronocephalata</taxon>
        <taxon>Paramphistomoidea</taxon>
        <taxon>Paramphistomidae</taxon>
        <taxon>Calicophoron</taxon>
    </lineage>
</organism>
<proteinExistence type="predicted"/>
<dbReference type="EMBL" id="CAXLJL010000623">
    <property type="protein sequence ID" value="CAL5139665.1"/>
    <property type="molecule type" value="Genomic_DNA"/>
</dbReference>
<dbReference type="AlphaFoldDB" id="A0AAV2TTR1"/>
<protein>
    <submittedName>
        <fullName evidence="1">Uncharacterized protein</fullName>
    </submittedName>
</protein>
<evidence type="ECO:0000313" key="2">
    <source>
        <dbReference type="Proteomes" id="UP001497525"/>
    </source>
</evidence>
<comment type="caution">
    <text evidence="1">The sequence shown here is derived from an EMBL/GenBank/DDBJ whole genome shotgun (WGS) entry which is preliminary data.</text>
</comment>
<accession>A0AAV2TTR1</accession>
<name>A0AAV2TTR1_CALDB</name>
<gene>
    <name evidence="1" type="ORF">CDAUBV1_LOCUS14781</name>
</gene>
<evidence type="ECO:0000313" key="1">
    <source>
        <dbReference type="EMBL" id="CAL5139665.1"/>
    </source>
</evidence>